<keyword evidence="2" id="KW-1185">Reference proteome</keyword>
<organism evidence="1 2">
    <name type="scientific">Mycoplasma haemofelis (strain Langford 1)</name>
    <name type="common">Haemobartonella felis</name>
    <dbReference type="NCBI Taxonomy" id="941640"/>
    <lineage>
        <taxon>Bacteria</taxon>
        <taxon>Bacillati</taxon>
        <taxon>Mycoplasmatota</taxon>
        <taxon>Mollicutes</taxon>
        <taxon>Mycoplasmataceae</taxon>
        <taxon>Mycoplasma</taxon>
    </lineage>
</organism>
<gene>
    <name evidence="1" type="ordered locus">HF1_03600</name>
</gene>
<name>E8ZGU7_MYCHL</name>
<sequence>MSKLAFGAAGASGVAGTGAFAAYQMGLFSPEQLTVKEVLSKEGYQVVKDDGKFKEFFKEFKSDTGFMNEVNKHKKENEDLSSDDGDKGKVALKALCDSYLDSKDNLDKAIKWCVLRIQDTSLQSGKSWIAVQDNDSNKTEWETAFTNAKTKLIEYKVSGIDNSTAATTGYTHVKAWCSESKKQPINNKNKETLDNAVSWCTK</sequence>
<protein>
    <submittedName>
        <fullName evidence="1">Uncharacterized protein</fullName>
    </submittedName>
</protein>
<accession>E8ZGU7</accession>
<evidence type="ECO:0000313" key="2">
    <source>
        <dbReference type="Proteomes" id="UP000008637"/>
    </source>
</evidence>
<dbReference type="OrthoDB" id="9832048at2"/>
<dbReference type="KEGG" id="mha:HF1_03600"/>
<evidence type="ECO:0000313" key="1">
    <source>
        <dbReference type="EMBL" id="CBY92368.1"/>
    </source>
</evidence>
<reference evidence="1 2" key="1">
    <citation type="journal article" date="2011" name="J. Bacteriol.">
        <title>Complete genome sequence of Mycoplasma haemofelis, a hemotropic mycoplasma.</title>
        <authorList>
            <person name="Barker E.N."/>
            <person name="Helps C.R."/>
            <person name="Peters I.R."/>
            <person name="Darby A.C."/>
            <person name="Radford A.D."/>
            <person name="Tasker S."/>
        </authorList>
    </citation>
    <scope>NUCLEOTIDE SEQUENCE [LARGE SCALE GENOMIC DNA]</scope>
    <source>
        <strain evidence="1 2">Langford 1</strain>
    </source>
</reference>
<dbReference type="Proteomes" id="UP000008637">
    <property type="component" value="Chromosome"/>
</dbReference>
<dbReference type="AlphaFoldDB" id="E8ZGU7"/>
<dbReference type="EMBL" id="FR773153">
    <property type="protein sequence ID" value="CBY92368.1"/>
    <property type="molecule type" value="Genomic_DNA"/>
</dbReference>
<proteinExistence type="predicted"/>
<dbReference type="HOGENOM" id="CLU_1319757_0_0_14"/>